<dbReference type="Proteomes" id="UP000599578">
    <property type="component" value="Unassembled WGS sequence"/>
</dbReference>
<accession>A0A917ZH85</accession>
<name>A0A917ZH85_9GAMM</name>
<reference evidence="2 3" key="1">
    <citation type="journal article" date="2014" name="Int. J. Syst. Evol. Microbiol.">
        <title>Complete genome sequence of Corynebacterium casei LMG S-19264T (=DSM 44701T), isolated from a smear-ripened cheese.</title>
        <authorList>
            <consortium name="US DOE Joint Genome Institute (JGI-PGF)"/>
            <person name="Walter F."/>
            <person name="Albersmeier A."/>
            <person name="Kalinowski J."/>
            <person name="Ruckert C."/>
        </authorList>
    </citation>
    <scope>NUCLEOTIDE SEQUENCE [LARGE SCALE GENOMIC DNA]</scope>
    <source>
        <strain evidence="2 3">CGMCC 1.7286</strain>
    </source>
</reference>
<dbReference type="AlphaFoldDB" id="A0A917ZH85"/>
<dbReference type="RefSeq" id="WP_188861121.1">
    <property type="nucleotide sequence ID" value="NZ_BMLT01000006.1"/>
</dbReference>
<gene>
    <name evidence="2" type="ORF">GCM10011348_26840</name>
</gene>
<evidence type="ECO:0000313" key="3">
    <source>
        <dbReference type="Proteomes" id="UP000599578"/>
    </source>
</evidence>
<feature type="region of interest" description="Disordered" evidence="1">
    <location>
        <begin position="42"/>
        <end position="69"/>
    </location>
</feature>
<organism evidence="2 3">
    <name type="scientific">Marinobacterium nitratireducens</name>
    <dbReference type="NCBI Taxonomy" id="518897"/>
    <lineage>
        <taxon>Bacteria</taxon>
        <taxon>Pseudomonadati</taxon>
        <taxon>Pseudomonadota</taxon>
        <taxon>Gammaproteobacteria</taxon>
        <taxon>Oceanospirillales</taxon>
        <taxon>Oceanospirillaceae</taxon>
        <taxon>Marinobacterium</taxon>
    </lineage>
</organism>
<feature type="compositionally biased region" description="Gly residues" evidence="1">
    <location>
        <begin position="143"/>
        <end position="153"/>
    </location>
</feature>
<dbReference type="EMBL" id="BMLT01000006">
    <property type="protein sequence ID" value="GGO83330.1"/>
    <property type="molecule type" value="Genomic_DNA"/>
</dbReference>
<comment type="caution">
    <text evidence="2">The sequence shown here is derived from an EMBL/GenBank/DDBJ whole genome shotgun (WGS) entry which is preliminary data.</text>
</comment>
<keyword evidence="3" id="KW-1185">Reference proteome</keyword>
<feature type="region of interest" description="Disordered" evidence="1">
    <location>
        <begin position="91"/>
        <end position="153"/>
    </location>
</feature>
<evidence type="ECO:0000256" key="1">
    <source>
        <dbReference type="SAM" id="MobiDB-lite"/>
    </source>
</evidence>
<evidence type="ECO:0000313" key="2">
    <source>
        <dbReference type="EMBL" id="GGO83330.1"/>
    </source>
</evidence>
<protein>
    <submittedName>
        <fullName evidence="2">Uncharacterized protein</fullName>
    </submittedName>
</protein>
<proteinExistence type="predicted"/>
<sequence>MKTQLTHRSKVAVAWSAILLALVAALSISDQAPLLSLGSSEQPAEALKPLGSEAPEPVREPSRAATKLSRNHWDEDTYFRDSVTAWHEQQPLEPAQQVEVPETFPLFEADWRDALPEETGLEPDIDFDPVPLGPEPLDDPWGGEWGDLGGSSG</sequence>